<name>A0A2P6S493_ROSCH</name>
<sequence>MILIHQFKANLVKKEMFLNSTSYLSLFFMNLRSARNDIMQIKTQF</sequence>
<dbReference type="Proteomes" id="UP000238479">
    <property type="component" value="Chromosome 2"/>
</dbReference>
<dbReference type="AlphaFoldDB" id="A0A2P6S493"/>
<dbReference type="EMBL" id="PDCK01000040">
    <property type="protein sequence ID" value="PRQ53507.1"/>
    <property type="molecule type" value="Genomic_DNA"/>
</dbReference>
<accession>A0A2P6S493</accession>
<organism evidence="1 2">
    <name type="scientific">Rosa chinensis</name>
    <name type="common">China rose</name>
    <dbReference type="NCBI Taxonomy" id="74649"/>
    <lineage>
        <taxon>Eukaryota</taxon>
        <taxon>Viridiplantae</taxon>
        <taxon>Streptophyta</taxon>
        <taxon>Embryophyta</taxon>
        <taxon>Tracheophyta</taxon>
        <taxon>Spermatophyta</taxon>
        <taxon>Magnoliopsida</taxon>
        <taxon>eudicotyledons</taxon>
        <taxon>Gunneridae</taxon>
        <taxon>Pentapetalae</taxon>
        <taxon>rosids</taxon>
        <taxon>fabids</taxon>
        <taxon>Rosales</taxon>
        <taxon>Rosaceae</taxon>
        <taxon>Rosoideae</taxon>
        <taxon>Rosoideae incertae sedis</taxon>
        <taxon>Rosa</taxon>
    </lineage>
</organism>
<keyword evidence="2" id="KW-1185">Reference proteome</keyword>
<proteinExistence type="predicted"/>
<dbReference type="Gramene" id="PRQ53507">
    <property type="protein sequence ID" value="PRQ53507"/>
    <property type="gene ID" value="RchiOBHm_Chr2g0167281"/>
</dbReference>
<comment type="caution">
    <text evidence="1">The sequence shown here is derived from an EMBL/GenBank/DDBJ whole genome shotgun (WGS) entry which is preliminary data.</text>
</comment>
<evidence type="ECO:0000313" key="2">
    <source>
        <dbReference type="Proteomes" id="UP000238479"/>
    </source>
</evidence>
<protein>
    <submittedName>
        <fullName evidence="1">Uncharacterized protein</fullName>
    </submittedName>
</protein>
<gene>
    <name evidence="1" type="ORF">RchiOBHm_Chr2g0167281</name>
</gene>
<evidence type="ECO:0000313" key="1">
    <source>
        <dbReference type="EMBL" id="PRQ53507.1"/>
    </source>
</evidence>
<reference evidence="1 2" key="1">
    <citation type="journal article" date="2018" name="Nat. Genet.">
        <title>The Rosa genome provides new insights in the design of modern roses.</title>
        <authorList>
            <person name="Bendahmane M."/>
        </authorList>
    </citation>
    <scope>NUCLEOTIDE SEQUENCE [LARGE SCALE GENOMIC DNA]</scope>
    <source>
        <strain evidence="2">cv. Old Blush</strain>
    </source>
</reference>